<dbReference type="RefSeq" id="WP_073369411.1">
    <property type="nucleotide sequence ID" value="NZ_FNTL01000004.1"/>
</dbReference>
<dbReference type="Pfam" id="PF13406">
    <property type="entry name" value="SLT_2"/>
    <property type="match status" value="1"/>
</dbReference>
<evidence type="ECO:0000256" key="1">
    <source>
        <dbReference type="SAM" id="MobiDB-lite"/>
    </source>
</evidence>
<feature type="domain" description="Transglycosylase SLT" evidence="2">
    <location>
        <begin position="200"/>
        <end position="252"/>
    </location>
</feature>
<protein>
    <submittedName>
        <fullName evidence="3">Membrane-bound lytic murein transglycosylase B</fullName>
    </submittedName>
</protein>
<dbReference type="Proteomes" id="UP000183407">
    <property type="component" value="Unassembled WGS sequence"/>
</dbReference>
<dbReference type="InterPro" id="IPR031304">
    <property type="entry name" value="SLT_2"/>
</dbReference>
<dbReference type="GO" id="GO:0009253">
    <property type="term" value="P:peptidoglycan catabolic process"/>
    <property type="evidence" value="ECO:0007669"/>
    <property type="project" value="TreeGrafter"/>
</dbReference>
<dbReference type="AlphaFoldDB" id="A0A1H5ISR2"/>
<dbReference type="PANTHER" id="PTHR30163:SF8">
    <property type="entry name" value="LYTIC MUREIN TRANSGLYCOSYLASE"/>
    <property type="match status" value="1"/>
</dbReference>
<dbReference type="PANTHER" id="PTHR30163">
    <property type="entry name" value="MEMBRANE-BOUND LYTIC MUREIN TRANSGLYCOSYLASE B"/>
    <property type="match status" value="1"/>
</dbReference>
<sequence length="292" mass="29740">MGRHNKKTDSHIRRNSVIALTGLVPIGLITAANTAGATPKVPFLSTSSSSEVADVAEEAPAAVPEAADSVTPVAETAAEAAPAAEQAPAPAALAPVQATPPLPASIAQGALGIPAISVAAYQNAERVLAVEQPGCGMYWTLIAGIGRVESTHAYDGKADDKGNMLKPVLGPVLDGSLGGNAVIRDTDGGKLDGDANYDRAVGPTQFLPETWNRYAGDGNGDGVADPQNLFDSALTTGKYLCDGGLNVKDPIQAAKAVHRYNNSAAYVANVLAWSAGYSSGIIPAAADLPRIH</sequence>
<dbReference type="EMBL" id="FNTL01000004">
    <property type="protein sequence ID" value="SEE43289.1"/>
    <property type="molecule type" value="Genomic_DNA"/>
</dbReference>
<dbReference type="SUPFAM" id="SSF53955">
    <property type="entry name" value="Lysozyme-like"/>
    <property type="match status" value="1"/>
</dbReference>
<evidence type="ECO:0000313" key="3">
    <source>
        <dbReference type="EMBL" id="SEE43289.1"/>
    </source>
</evidence>
<proteinExistence type="predicted"/>
<dbReference type="InterPro" id="IPR023346">
    <property type="entry name" value="Lysozyme-like_dom_sf"/>
</dbReference>
<accession>A0A1H5ISR2</accession>
<dbReference type="CDD" id="cd13399">
    <property type="entry name" value="Slt35-like"/>
    <property type="match status" value="1"/>
</dbReference>
<evidence type="ECO:0000259" key="2">
    <source>
        <dbReference type="Pfam" id="PF13406"/>
    </source>
</evidence>
<gene>
    <name evidence="3" type="ORF">SAMN04490220_7804</name>
</gene>
<dbReference type="InterPro" id="IPR043426">
    <property type="entry name" value="MltB-like"/>
</dbReference>
<dbReference type="OrthoDB" id="9796191at2"/>
<evidence type="ECO:0000313" key="4">
    <source>
        <dbReference type="Proteomes" id="UP000183407"/>
    </source>
</evidence>
<dbReference type="Gene3D" id="1.10.530.10">
    <property type="match status" value="1"/>
</dbReference>
<feature type="region of interest" description="Disordered" evidence="1">
    <location>
        <begin position="63"/>
        <end position="86"/>
    </location>
</feature>
<reference evidence="4" key="1">
    <citation type="submission" date="2016-10" db="EMBL/GenBank/DDBJ databases">
        <authorList>
            <person name="Varghese N."/>
        </authorList>
    </citation>
    <scope>NUCLEOTIDE SEQUENCE [LARGE SCALE GENOMIC DNA]</scope>
    <source>
        <strain evidence="4">DSM 44719</strain>
    </source>
</reference>
<name>A0A1H5ISR2_RHOJO</name>
<dbReference type="GO" id="GO:0008933">
    <property type="term" value="F:peptidoglycan lytic transglycosylase activity"/>
    <property type="evidence" value="ECO:0007669"/>
    <property type="project" value="TreeGrafter"/>
</dbReference>
<organism evidence="3 4">
    <name type="scientific">Rhodococcus jostii</name>
    <dbReference type="NCBI Taxonomy" id="132919"/>
    <lineage>
        <taxon>Bacteria</taxon>
        <taxon>Bacillati</taxon>
        <taxon>Actinomycetota</taxon>
        <taxon>Actinomycetes</taxon>
        <taxon>Mycobacteriales</taxon>
        <taxon>Nocardiaceae</taxon>
        <taxon>Rhodococcus</taxon>
    </lineage>
</organism>